<reference evidence="8 9" key="1">
    <citation type="submission" date="2020-12" db="EMBL/GenBank/DDBJ databases">
        <title>Metabolic potential, ecology and presence of endohyphal bacteria is reflected in genomic diversity of Mucoromycotina.</title>
        <authorList>
            <person name="Muszewska A."/>
            <person name="Okrasinska A."/>
            <person name="Steczkiewicz K."/>
            <person name="Drgas O."/>
            <person name="Orlowska M."/>
            <person name="Perlinska-Lenart U."/>
            <person name="Aleksandrzak-Piekarczyk T."/>
            <person name="Szatraj K."/>
            <person name="Zielenkiewicz U."/>
            <person name="Pilsyk S."/>
            <person name="Malc E."/>
            <person name="Mieczkowski P."/>
            <person name="Kruszewska J.S."/>
            <person name="Biernat P."/>
            <person name="Pawlowska J."/>
        </authorList>
    </citation>
    <scope>NUCLEOTIDE SEQUENCE [LARGE SCALE GENOMIC DNA]</scope>
    <source>
        <strain evidence="8 9">CBS 142.35</strain>
    </source>
</reference>
<feature type="domain" description="Mon2/Sec7/BIG1-like HUS" evidence="5">
    <location>
        <begin position="202"/>
        <end position="356"/>
    </location>
</feature>
<feature type="compositionally biased region" description="Basic and acidic residues" evidence="4">
    <location>
        <begin position="1376"/>
        <end position="1386"/>
    </location>
</feature>
<feature type="domain" description="Mon2 C-terminal" evidence="6">
    <location>
        <begin position="1038"/>
        <end position="1331"/>
    </location>
</feature>
<feature type="region of interest" description="Disordered" evidence="4">
    <location>
        <begin position="1363"/>
        <end position="1386"/>
    </location>
</feature>
<name>A0A8H7S1X9_9FUNG</name>
<dbReference type="InterPro" id="IPR032817">
    <property type="entry name" value="Mon2_C"/>
</dbReference>
<evidence type="ECO:0000259" key="5">
    <source>
        <dbReference type="Pfam" id="PF12783"/>
    </source>
</evidence>
<sequence length="1919" mass="214822">MSGLTPFLQTELLSLSSEARRKHPEIKEAAERLSAILRSFKERPGYNIANELSKSEDALRPFVLACETKQVKLVTIAIGCIQKLISFHAIPETSVRTILRKLTDISVHGVEIQLKILQTVLPLLTNYRSVHDDVLAEALLICFRLQDSKIIVVNNTAAATLRQLVIFVFDKVTKEDAQEATDDEPKHDIELNSDDSITLRPCAKDAYYLFRDLCLLTNNEPPEFLRLSHLSKTFGLELIESVLTNHYALFREHKELSSLLRERVCPLIIKHFSEKHEFPQTMRLTRVVYILIKQFSEILVTECEIFLSMFVKILEPENPHWQRVLAMEIFRGVCGDPLLLCSIYRWYDRQGSSTNVFRDMITAFGRLATERPQLIGATQGGRDSIDHGTGASSYSLHGPGNTTFTNNDPNSPCLSASGSTMRIQCIDQLDKADPPSIPETYIFYLAAVCLNTIADGLAGFALPRFAAGSVRSVSTSTIKSVSNNNNNSEQQQPSSKNNSSDKSTIDANNNNGPVKRNELTLITDMANVAWPGLLAAMSFYLSANLDEELFQSTMRSYQNFTNVCGVLDLVVPRDAFLTNLCKNAIPAAPVLSSGLFSNKNTGSSTSIATTNSMSTMAIAYSDLPVQQQQVLANIVLSDKNLYSLRVLLNIAMFLGGVLGPSWYLILETLQQADFLLFNRPTPKGTTPGVREHQGPPSVRRTLSGTTTSVSTVTAQVNPVTDQPSTSQLMEADHIAIIHGSLNRLFENSRFLDDHAFNAFTIALCRLSSEASGLPSTQEDESLPSTKSSRAKIFNKTSFAIEKLRYISTLDMGRLINPDRDPGTWDLITTHLIATANYPVTPSTIRTQCCESIADIIITAMDFSLSEHKEPDEKLQIRLLTALNQCINYTPAKGDSPLFNNIDNHNNNNKTFTEVQRTGLDTLNKLLQTSGHSFTCGWGLIFEMIKHVTTAQQQQYYYYSTTTTEYDENNDYSNSEAKISSIHEEPAERASIDTTTSSLRTNSNYTTTATTTTTNQGTSKHQPSGLIKVAFASLQLICTDFLSLLSPDCLRQCIATLGAFGMQNEDVNISLTAIGLLWNLSDFIQTKRLHSTKSTLTKKTDSDQGDDDNNNEDEDEDSYDDVQSTMEDDDTPIEKHWLNIDQPLSSEKETTTLSILWMLLLLQLSHICTDPRPEVRNGANQTLFRTIMMNGSVLNQHLWSACIWEVLFPLLDAIKMSAIRAIRMMQQQEQEAKALSSSTKDQDRDASGFMLHHSRDTADKQWDETKVLVLTGLANIFRDFLSKLYVLPKFERAWSLILAHLEDSCLRSSQEVSLASIKSFQTIVSQQPTTEIDGGKKQDITSLWRSAWQSWLVIGENMVVQAPAKQDDNDDDDDGDEEKHHDDSTATRRIKELDSELHLLTLSLSSSSMAPISNDFSQEMLTAYVNMFTDLYKVISATFNLSDVESLLGVLKNVLVYSTSQQYRPDIDHLSPLQEAVLNVIQILDMDKPGIPPLVLRDLSEYMTLAFLNPQVAQQHHQQGGDDKSKLSPQQRRYSTVTYIALNKQTSEMVVELFQKHINNLSLYSEGVFERIIGAFGLPMKLKYDCPPSYKHGDDKTPLWKLATSGLLEVLRLGLEKLHSFGEDVPLNRFIGVWRTLVDIFHGSLLSPSTPPSNMTIEELDVDEHFDISVLSVIQNDIVIYLGEPRVPNELIKKLVDIVHQSSRLYYVDESNSHRKNNLESEEEIATKQLAIEDEDNVRYDRSGDIIGTTGTIVPVMKESFAYAALKTLFVLCSAEKQDHLEVRKRIARATIPILLERCETILRNYTADEPLLGRCPFPRVRKEEMLFFLRQSLDLQLQRDILLCKEEDKGTARQLLLSGPRGHLFYLYPTLCRMITCDDPTVVGLIRDCLQIAGTEIGLSTSPLPSSPSSSSSLSSITT</sequence>
<keyword evidence="3" id="KW-0653">Protein transport</keyword>
<evidence type="ECO:0000256" key="4">
    <source>
        <dbReference type="SAM" id="MobiDB-lite"/>
    </source>
</evidence>
<organism evidence="8 9">
    <name type="scientific">Circinella minor</name>
    <dbReference type="NCBI Taxonomy" id="1195481"/>
    <lineage>
        <taxon>Eukaryota</taxon>
        <taxon>Fungi</taxon>
        <taxon>Fungi incertae sedis</taxon>
        <taxon>Mucoromycota</taxon>
        <taxon>Mucoromycotina</taxon>
        <taxon>Mucoromycetes</taxon>
        <taxon>Mucorales</taxon>
        <taxon>Lichtheimiaceae</taxon>
        <taxon>Circinella</taxon>
    </lineage>
</organism>
<feature type="region of interest" description="Disordered" evidence="4">
    <location>
        <begin position="683"/>
        <end position="704"/>
    </location>
</feature>
<dbReference type="Pfam" id="PF16213">
    <property type="entry name" value="DCB"/>
    <property type="match status" value="1"/>
</dbReference>
<dbReference type="Proteomes" id="UP000646827">
    <property type="component" value="Unassembled WGS sequence"/>
</dbReference>
<feature type="region of interest" description="Disordered" evidence="4">
    <location>
        <begin position="478"/>
        <end position="513"/>
    </location>
</feature>
<dbReference type="PANTHER" id="PTHR10663:SF333">
    <property type="entry name" value="PROTEIN MON2 HOMOLOG"/>
    <property type="match status" value="1"/>
</dbReference>
<evidence type="ECO:0000313" key="9">
    <source>
        <dbReference type="Proteomes" id="UP000646827"/>
    </source>
</evidence>
<feature type="domain" description="Mon2/Sec7/BIG1-like dimerisation and cyclophilin-binding" evidence="7">
    <location>
        <begin position="4"/>
        <end position="176"/>
    </location>
</feature>
<evidence type="ECO:0000259" key="7">
    <source>
        <dbReference type="Pfam" id="PF16213"/>
    </source>
</evidence>
<keyword evidence="2" id="KW-0813">Transport</keyword>
<dbReference type="InterPro" id="IPR016024">
    <property type="entry name" value="ARM-type_fold"/>
</dbReference>
<feature type="compositionally biased region" description="Polar residues" evidence="4">
    <location>
        <begin position="390"/>
        <end position="413"/>
    </location>
</feature>
<dbReference type="EMBL" id="JAEPRB010000111">
    <property type="protein sequence ID" value="KAG2221372.1"/>
    <property type="molecule type" value="Genomic_DNA"/>
</dbReference>
<feature type="domain" description="Mon2 C-terminal" evidence="6">
    <location>
        <begin position="1785"/>
        <end position="1890"/>
    </location>
</feature>
<gene>
    <name evidence="8" type="ORF">INT45_012418</name>
</gene>
<proteinExistence type="inferred from homology"/>
<evidence type="ECO:0000256" key="2">
    <source>
        <dbReference type="ARBA" id="ARBA00022448"/>
    </source>
</evidence>
<evidence type="ECO:0000256" key="1">
    <source>
        <dbReference type="ARBA" id="ARBA00008144"/>
    </source>
</evidence>
<accession>A0A8H7S1X9</accession>
<evidence type="ECO:0008006" key="10">
    <source>
        <dbReference type="Google" id="ProtNLM"/>
    </source>
</evidence>
<dbReference type="GO" id="GO:0005794">
    <property type="term" value="C:Golgi apparatus"/>
    <property type="evidence" value="ECO:0007669"/>
    <property type="project" value="UniProtKB-ARBA"/>
</dbReference>
<dbReference type="SUPFAM" id="SSF48371">
    <property type="entry name" value="ARM repeat"/>
    <property type="match status" value="2"/>
</dbReference>
<protein>
    <recommendedName>
        <fullName evidence="10">Protein MON2 homolog</fullName>
    </recommendedName>
</protein>
<feature type="compositionally biased region" description="Acidic residues" evidence="4">
    <location>
        <begin position="1102"/>
        <end position="1126"/>
    </location>
</feature>
<dbReference type="InterPro" id="IPR032629">
    <property type="entry name" value="DCB_dom"/>
</dbReference>
<feature type="region of interest" description="Disordered" evidence="4">
    <location>
        <begin position="1000"/>
        <end position="1021"/>
    </location>
</feature>
<dbReference type="PANTHER" id="PTHR10663">
    <property type="entry name" value="GUANYL-NUCLEOTIDE EXCHANGE FACTOR"/>
    <property type="match status" value="1"/>
</dbReference>
<keyword evidence="9" id="KW-1185">Reference proteome</keyword>
<evidence type="ECO:0000313" key="8">
    <source>
        <dbReference type="EMBL" id="KAG2221372.1"/>
    </source>
</evidence>
<feature type="compositionally biased region" description="Low complexity" evidence="4">
    <location>
        <begin position="1000"/>
        <end position="1017"/>
    </location>
</feature>
<evidence type="ECO:0000259" key="6">
    <source>
        <dbReference type="Pfam" id="PF16206"/>
    </source>
</evidence>
<dbReference type="Pfam" id="PF12783">
    <property type="entry name" value="Sec7-like_HUS"/>
    <property type="match status" value="1"/>
</dbReference>
<feature type="compositionally biased region" description="Low complexity" evidence="4">
    <location>
        <begin position="478"/>
        <end position="502"/>
    </location>
</feature>
<dbReference type="GO" id="GO:0015031">
    <property type="term" value="P:protein transport"/>
    <property type="evidence" value="ECO:0007669"/>
    <property type="project" value="UniProtKB-KW"/>
</dbReference>
<dbReference type="Pfam" id="PF16206">
    <property type="entry name" value="Mon2_C"/>
    <property type="match status" value="3"/>
</dbReference>
<comment type="caution">
    <text evidence="8">The sequence shown here is derived from an EMBL/GenBank/DDBJ whole genome shotgun (WGS) entry which is preliminary data.</text>
</comment>
<feature type="domain" description="Mon2 C-terminal" evidence="6">
    <location>
        <begin position="1416"/>
        <end position="1702"/>
    </location>
</feature>
<dbReference type="OrthoDB" id="294853at2759"/>
<evidence type="ECO:0000256" key="3">
    <source>
        <dbReference type="ARBA" id="ARBA00022927"/>
    </source>
</evidence>
<feature type="region of interest" description="Disordered" evidence="4">
    <location>
        <begin position="378"/>
        <end position="413"/>
    </location>
</feature>
<comment type="similarity">
    <text evidence="1">Belongs to the MON2 family.</text>
</comment>
<dbReference type="InterPro" id="IPR032691">
    <property type="entry name" value="Mon2/Sec7/BIG1-like_HUS"/>
</dbReference>
<feature type="region of interest" description="Disordered" evidence="4">
    <location>
        <begin position="1093"/>
        <end position="1126"/>
    </location>
</feature>